<proteinExistence type="predicted"/>
<feature type="region of interest" description="Disordered" evidence="1">
    <location>
        <begin position="1"/>
        <end position="82"/>
    </location>
</feature>
<evidence type="ECO:0000313" key="3">
    <source>
        <dbReference type="EMBL" id="CAL1154722.1"/>
    </source>
</evidence>
<evidence type="ECO:0000313" key="2">
    <source>
        <dbReference type="EMBL" id="CAI4001347.1"/>
    </source>
</evidence>
<evidence type="ECO:0000313" key="5">
    <source>
        <dbReference type="Proteomes" id="UP001152797"/>
    </source>
</evidence>
<evidence type="ECO:0000313" key="4">
    <source>
        <dbReference type="EMBL" id="CAL4788659.1"/>
    </source>
</evidence>
<dbReference type="EMBL" id="CAMXCT010002917">
    <property type="protein sequence ID" value="CAI4001347.1"/>
    <property type="molecule type" value="Genomic_DNA"/>
</dbReference>
<reference evidence="3" key="2">
    <citation type="submission" date="2024-04" db="EMBL/GenBank/DDBJ databases">
        <authorList>
            <person name="Chen Y."/>
            <person name="Shah S."/>
            <person name="Dougan E. K."/>
            <person name="Thang M."/>
            <person name="Chan C."/>
        </authorList>
    </citation>
    <scope>NUCLEOTIDE SEQUENCE [LARGE SCALE GENOMIC DNA]</scope>
</reference>
<keyword evidence="5" id="KW-1185">Reference proteome</keyword>
<sequence length="191" mass="21235">HDEASPQPPRNDTSDSGLADLLRDLSLTPPPLLESTSGDPIAAPPGHPDPASQELRQISRQRSSDDPDATERRQSRRISLGDNGLPFELTNNEFVTAMRHYYSSNNLGGSWALNAEDIKNLQDHSQCVDWGQEKNIQKLKDVRKVVRSIFWGFEDIADAHFTADTAPVLVVSEDLRSRVKRLAQQIVEGKA</sequence>
<evidence type="ECO:0000256" key="1">
    <source>
        <dbReference type="SAM" id="MobiDB-lite"/>
    </source>
</evidence>
<gene>
    <name evidence="2" type="ORF">C1SCF055_LOCUS27401</name>
</gene>
<organism evidence="2">
    <name type="scientific">Cladocopium goreaui</name>
    <dbReference type="NCBI Taxonomy" id="2562237"/>
    <lineage>
        <taxon>Eukaryota</taxon>
        <taxon>Sar</taxon>
        <taxon>Alveolata</taxon>
        <taxon>Dinophyceae</taxon>
        <taxon>Suessiales</taxon>
        <taxon>Symbiodiniaceae</taxon>
        <taxon>Cladocopium</taxon>
    </lineage>
</organism>
<dbReference type="OrthoDB" id="10605519at2759"/>
<accession>A0A9P1G8R0</accession>
<reference evidence="2" key="1">
    <citation type="submission" date="2022-10" db="EMBL/GenBank/DDBJ databases">
        <authorList>
            <person name="Chen Y."/>
            <person name="Dougan E. K."/>
            <person name="Chan C."/>
            <person name="Rhodes N."/>
            <person name="Thang M."/>
        </authorList>
    </citation>
    <scope>NUCLEOTIDE SEQUENCE</scope>
</reference>
<name>A0A9P1G8R0_9DINO</name>
<dbReference type="EMBL" id="CAMXCT030002917">
    <property type="protein sequence ID" value="CAL4788659.1"/>
    <property type="molecule type" value="Genomic_DNA"/>
</dbReference>
<dbReference type="AlphaFoldDB" id="A0A9P1G8R0"/>
<feature type="non-terminal residue" evidence="2">
    <location>
        <position position="1"/>
    </location>
</feature>
<dbReference type="Proteomes" id="UP001152797">
    <property type="component" value="Unassembled WGS sequence"/>
</dbReference>
<protein>
    <submittedName>
        <fullName evidence="4">EF-hand domain-containing protein</fullName>
    </submittedName>
</protein>
<feature type="non-terminal residue" evidence="2">
    <location>
        <position position="191"/>
    </location>
</feature>
<comment type="caution">
    <text evidence="2">The sequence shown here is derived from an EMBL/GenBank/DDBJ whole genome shotgun (WGS) entry which is preliminary data.</text>
</comment>
<dbReference type="EMBL" id="CAMXCT020002917">
    <property type="protein sequence ID" value="CAL1154722.1"/>
    <property type="molecule type" value="Genomic_DNA"/>
</dbReference>
<feature type="compositionally biased region" description="Basic and acidic residues" evidence="1">
    <location>
        <begin position="62"/>
        <end position="73"/>
    </location>
</feature>